<feature type="region of interest" description="Disordered" evidence="1">
    <location>
        <begin position="1"/>
        <end position="23"/>
    </location>
</feature>
<evidence type="ECO:0000256" key="1">
    <source>
        <dbReference type="SAM" id="MobiDB-lite"/>
    </source>
</evidence>
<dbReference type="AlphaFoldDB" id="A0A850H9A2"/>
<evidence type="ECO:0000313" key="2">
    <source>
        <dbReference type="EMBL" id="NVE95894.1"/>
    </source>
</evidence>
<accession>A0A850H9A2</accession>
<sequence>MKTRRVPDPPVDLLNVRGDGPSADAARTATEAIHQTWTLIRDAARDPEVDLKELTRVGDAALKKGLKAADSAAERIRAQIGHIDGQIKERTQPTMTPQMATEIRAMVREDPKRAATLARSDPRMAGAILSGPAALCGLDARQYEQVREAAVLAHASEQAAQRKEAELALSAVERAGTRALADLTKKLGEWDEAKPAQIAKLMEVAR</sequence>
<name>A0A850H9A2_9SPHN</name>
<dbReference type="Proteomes" id="UP000546031">
    <property type="component" value="Unassembled WGS sequence"/>
</dbReference>
<organism evidence="2 3">
    <name type="scientific">Altererythrobacter lutimaris</name>
    <dbReference type="NCBI Taxonomy" id="2743979"/>
    <lineage>
        <taxon>Bacteria</taxon>
        <taxon>Pseudomonadati</taxon>
        <taxon>Pseudomonadota</taxon>
        <taxon>Alphaproteobacteria</taxon>
        <taxon>Sphingomonadales</taxon>
        <taxon>Erythrobacteraceae</taxon>
        <taxon>Altererythrobacter</taxon>
    </lineage>
</organism>
<protein>
    <submittedName>
        <fullName evidence="2">Uncharacterized protein</fullName>
    </submittedName>
</protein>
<dbReference type="EMBL" id="JABWTA010000001">
    <property type="protein sequence ID" value="NVE95894.1"/>
    <property type="molecule type" value="Genomic_DNA"/>
</dbReference>
<gene>
    <name evidence="2" type="ORF">HUO12_13395</name>
</gene>
<proteinExistence type="predicted"/>
<evidence type="ECO:0000313" key="3">
    <source>
        <dbReference type="Proteomes" id="UP000546031"/>
    </source>
</evidence>
<keyword evidence="3" id="KW-1185">Reference proteome</keyword>
<dbReference type="RefSeq" id="WP_176274074.1">
    <property type="nucleotide sequence ID" value="NZ_JABWTA010000001.1"/>
</dbReference>
<reference evidence="2 3" key="1">
    <citation type="submission" date="2020-06" db="EMBL/GenBank/DDBJ databases">
        <title>Altererythrobacter lutimaris sp. nov., a marine bacterium isolated from a tidal flat.</title>
        <authorList>
            <person name="Kim D."/>
            <person name="Yoo Y."/>
            <person name="Kim J.-J."/>
        </authorList>
    </citation>
    <scope>NUCLEOTIDE SEQUENCE [LARGE SCALE GENOMIC DNA]</scope>
    <source>
        <strain evidence="2 3">JGD-16</strain>
    </source>
</reference>
<comment type="caution">
    <text evidence="2">The sequence shown here is derived from an EMBL/GenBank/DDBJ whole genome shotgun (WGS) entry which is preliminary data.</text>
</comment>